<gene>
    <name evidence="2" type="ORF">FQN05_06560</name>
</gene>
<dbReference type="EMBL" id="VMTX01000007">
    <property type="protein sequence ID" value="TVU84112.1"/>
    <property type="molecule type" value="Genomic_DNA"/>
</dbReference>
<protein>
    <recommendedName>
        <fullName evidence="4">Toxic anion resistance protein</fullName>
    </recommendedName>
</protein>
<dbReference type="AlphaFoldDB" id="A0A558IS86"/>
<proteinExistence type="predicted"/>
<dbReference type="RefSeq" id="WP_158381558.1">
    <property type="nucleotide sequence ID" value="NZ_VMTX01000007.1"/>
</dbReference>
<dbReference type="Proteomes" id="UP000320648">
    <property type="component" value="Unassembled WGS sequence"/>
</dbReference>
<accession>A0A558IS86</accession>
<evidence type="ECO:0000313" key="3">
    <source>
        <dbReference type="Proteomes" id="UP000320648"/>
    </source>
</evidence>
<evidence type="ECO:0000313" key="2">
    <source>
        <dbReference type="EMBL" id="TVU84112.1"/>
    </source>
</evidence>
<comment type="caution">
    <text evidence="2">The sequence shown here is derived from an EMBL/GenBank/DDBJ whole genome shotgun (WGS) entry which is preliminary data.</text>
</comment>
<feature type="region of interest" description="Disordered" evidence="1">
    <location>
        <begin position="399"/>
        <end position="433"/>
    </location>
</feature>
<evidence type="ECO:0008006" key="4">
    <source>
        <dbReference type="Google" id="ProtNLM"/>
    </source>
</evidence>
<sequence>MAESDAELTVITGEEGTLVIGPESELKRLSDQAELSPVTPQILRRASQVLAGIEDYQKESGRWLKLDAESAAYLKRLGIKPGDIRAGVIRTKDVGRGVASHNGGSLLKHLTFDKAGLLTPAAPMVLASMMQQAAVEKQMEQMQAYLEHIDAKLDEVLRFQKDSLAGEIDGVAEMLAEAALVLEDTAEVTDTQWATIAHLTADLAKLQGQVLRHLRAVAEKMARSKTSPGKVRATFQKTNHDAGLWFYELARTVQLQNQMYVLQLSRANAVEGEVAKDYAAAVARARQRRAARLLEDLTSIAHIAHELGSFSTLRKAIDWNSPRAVAEVNHFFAQLRDFADAANLAVEGTEGLEPVRRIDAFRELTATGTNMARELTTTGTNMAREAAGVAQQRTLEARETVANRARQAWDTTRSAIESATKGADNAPNKAERD</sequence>
<evidence type="ECO:0000256" key="1">
    <source>
        <dbReference type="SAM" id="MobiDB-lite"/>
    </source>
</evidence>
<organism evidence="2 3">
    <name type="scientific">Corynebacterium aurimucosum</name>
    <dbReference type="NCBI Taxonomy" id="169292"/>
    <lineage>
        <taxon>Bacteria</taxon>
        <taxon>Bacillati</taxon>
        <taxon>Actinomycetota</taxon>
        <taxon>Actinomycetes</taxon>
        <taxon>Mycobacteriales</taxon>
        <taxon>Corynebacteriaceae</taxon>
        <taxon>Corynebacterium</taxon>
    </lineage>
</organism>
<name>A0A558IS86_9CORY</name>
<reference evidence="2 3" key="1">
    <citation type="submission" date="2019-07" db="EMBL/GenBank/DDBJ databases">
        <title>Draft genome of C. aurimucosum strain 15-4290.</title>
        <authorList>
            <person name="Pacheco L.G.C."/>
            <person name="Aguiar E.R.G.R."/>
            <person name="Navas J."/>
            <person name="Santos C.S."/>
            <person name="Rocha D.J.P.G."/>
        </authorList>
    </citation>
    <scope>NUCLEOTIDE SEQUENCE [LARGE SCALE GENOMIC DNA]</scope>
    <source>
        <strain evidence="2 3">15-4290</strain>
    </source>
</reference>